<dbReference type="EMBL" id="BSYO01000028">
    <property type="protein sequence ID" value="GMH25042.1"/>
    <property type="molecule type" value="Genomic_DNA"/>
</dbReference>
<evidence type="ECO:0000313" key="2">
    <source>
        <dbReference type="EMBL" id="GMH25042.1"/>
    </source>
</evidence>
<sequence length="113" mass="12621">MQKSKRAHLEFSEKSSMEIPEKLLKFRFHFLAGTIFSLSLFSFIKLAPSFLDVLSYFWPLLVSTALFLAAVVVFRRLSPPGTEVSGENHGEELLDFVAGQPDVAGQPEVSTDE</sequence>
<proteinExistence type="predicted"/>
<keyword evidence="1" id="KW-0472">Membrane</keyword>
<keyword evidence="1" id="KW-1133">Transmembrane helix</keyword>
<protein>
    <submittedName>
        <fullName evidence="2">Uncharacterized protein</fullName>
    </submittedName>
</protein>
<dbReference type="PANTHER" id="PTHR34125">
    <property type="entry name" value="OS01G0762900 PROTEIN"/>
    <property type="match status" value="1"/>
</dbReference>
<evidence type="ECO:0000256" key="1">
    <source>
        <dbReference type="SAM" id="Phobius"/>
    </source>
</evidence>
<evidence type="ECO:0000313" key="3">
    <source>
        <dbReference type="Proteomes" id="UP001279734"/>
    </source>
</evidence>
<feature type="transmembrane region" description="Helical" evidence="1">
    <location>
        <begin position="56"/>
        <end position="74"/>
    </location>
</feature>
<reference evidence="2" key="1">
    <citation type="submission" date="2023-05" db="EMBL/GenBank/DDBJ databases">
        <title>Nepenthes gracilis genome sequencing.</title>
        <authorList>
            <person name="Fukushima K."/>
        </authorList>
    </citation>
    <scope>NUCLEOTIDE SEQUENCE</scope>
    <source>
        <strain evidence="2">SING2019-196</strain>
    </source>
</reference>
<dbReference type="PANTHER" id="PTHR34125:SF2">
    <property type="entry name" value="TRANSMEMBRANE PROTEIN"/>
    <property type="match status" value="1"/>
</dbReference>
<organism evidence="2 3">
    <name type="scientific">Nepenthes gracilis</name>
    <name type="common">Slender pitcher plant</name>
    <dbReference type="NCBI Taxonomy" id="150966"/>
    <lineage>
        <taxon>Eukaryota</taxon>
        <taxon>Viridiplantae</taxon>
        <taxon>Streptophyta</taxon>
        <taxon>Embryophyta</taxon>
        <taxon>Tracheophyta</taxon>
        <taxon>Spermatophyta</taxon>
        <taxon>Magnoliopsida</taxon>
        <taxon>eudicotyledons</taxon>
        <taxon>Gunneridae</taxon>
        <taxon>Pentapetalae</taxon>
        <taxon>Caryophyllales</taxon>
        <taxon>Nepenthaceae</taxon>
        <taxon>Nepenthes</taxon>
    </lineage>
</organism>
<name>A0AAD3T8Z5_NEPGR</name>
<dbReference type="AlphaFoldDB" id="A0AAD3T8Z5"/>
<keyword evidence="3" id="KW-1185">Reference proteome</keyword>
<comment type="caution">
    <text evidence="2">The sequence shown here is derived from an EMBL/GenBank/DDBJ whole genome shotgun (WGS) entry which is preliminary data.</text>
</comment>
<dbReference type="Proteomes" id="UP001279734">
    <property type="component" value="Unassembled WGS sequence"/>
</dbReference>
<accession>A0AAD3T8Z5</accession>
<gene>
    <name evidence="2" type="ORF">Nepgr_026885</name>
</gene>
<keyword evidence="1" id="KW-0812">Transmembrane</keyword>
<feature type="transmembrane region" description="Helical" evidence="1">
    <location>
        <begin position="26"/>
        <end position="44"/>
    </location>
</feature>